<organism evidence="1 2">
    <name type="scientific">Dasania phycosphaerae</name>
    <dbReference type="NCBI Taxonomy" id="2950436"/>
    <lineage>
        <taxon>Bacteria</taxon>
        <taxon>Pseudomonadati</taxon>
        <taxon>Pseudomonadota</taxon>
        <taxon>Gammaproteobacteria</taxon>
        <taxon>Cellvibrionales</taxon>
        <taxon>Spongiibacteraceae</taxon>
        <taxon>Dasania</taxon>
    </lineage>
</organism>
<name>A0A9J6RHV0_9GAMM</name>
<dbReference type="AlphaFoldDB" id="A0A9J6RHV0"/>
<keyword evidence="2" id="KW-1185">Reference proteome</keyword>
<dbReference type="RefSeq" id="WP_258330164.1">
    <property type="nucleotide sequence ID" value="NZ_JAPTGG010000001.1"/>
</dbReference>
<comment type="caution">
    <text evidence="1">The sequence shown here is derived from an EMBL/GenBank/DDBJ whole genome shotgun (WGS) entry which is preliminary data.</text>
</comment>
<gene>
    <name evidence="1" type="ORF">O0V09_02340</name>
</gene>
<evidence type="ECO:0008006" key="3">
    <source>
        <dbReference type="Google" id="ProtNLM"/>
    </source>
</evidence>
<evidence type="ECO:0000313" key="1">
    <source>
        <dbReference type="EMBL" id="MCZ0864020.1"/>
    </source>
</evidence>
<dbReference type="Proteomes" id="UP001069090">
    <property type="component" value="Unassembled WGS sequence"/>
</dbReference>
<dbReference type="EMBL" id="JAPTGG010000001">
    <property type="protein sequence ID" value="MCZ0864020.1"/>
    <property type="molecule type" value="Genomic_DNA"/>
</dbReference>
<protein>
    <recommendedName>
        <fullName evidence="3">Lipopolysaccharide kinase</fullName>
    </recommendedName>
</protein>
<reference evidence="1 2" key="1">
    <citation type="submission" date="2022-12" db="EMBL/GenBank/DDBJ databases">
        <title>Dasania phycosphaerae sp. nov., isolated from particulate material of the south coast of Korea.</title>
        <authorList>
            <person name="Jiang Y."/>
        </authorList>
    </citation>
    <scope>NUCLEOTIDE SEQUENCE [LARGE SCALE GENOMIC DNA]</scope>
    <source>
        <strain evidence="1 2">GY-19</strain>
    </source>
</reference>
<accession>A0A9J6RHV0</accession>
<evidence type="ECO:0000313" key="2">
    <source>
        <dbReference type="Proteomes" id="UP001069090"/>
    </source>
</evidence>
<proteinExistence type="predicted"/>
<sequence>MIRLRIHSEYADLLKQHRLNNYHDFANPQLGELIAEERKRYVRKLTLGDKTFFLKRSKIEKTSSAIEQLLSGRTPHSRPYRETLHIEHIKAANIKAMNVAAVGELVVRGIPKEGFILSEQAPGQDTELFYLAANKQQRLALYQALGGLLAKLHNHGFFANLRLRDVFCTLDQQQFDFTLIDRETRNPRPKKVTKKRCMQGLAESIRRQSLDGSTPSALEIRALLKNYCHTLNRKININPKETLQKLRRLQP</sequence>